<gene>
    <name evidence="2" type="ORF">PLEPLA_LOCUS13556</name>
</gene>
<proteinExistence type="predicted"/>
<dbReference type="AlphaFoldDB" id="A0A9N7U8J6"/>
<comment type="caution">
    <text evidence="2">The sequence shown here is derived from an EMBL/GenBank/DDBJ whole genome shotgun (WGS) entry which is preliminary data.</text>
</comment>
<organism evidence="2 3">
    <name type="scientific">Pleuronectes platessa</name>
    <name type="common">European plaice</name>
    <dbReference type="NCBI Taxonomy" id="8262"/>
    <lineage>
        <taxon>Eukaryota</taxon>
        <taxon>Metazoa</taxon>
        <taxon>Chordata</taxon>
        <taxon>Craniata</taxon>
        <taxon>Vertebrata</taxon>
        <taxon>Euteleostomi</taxon>
        <taxon>Actinopterygii</taxon>
        <taxon>Neopterygii</taxon>
        <taxon>Teleostei</taxon>
        <taxon>Neoteleostei</taxon>
        <taxon>Acanthomorphata</taxon>
        <taxon>Carangaria</taxon>
        <taxon>Pleuronectiformes</taxon>
        <taxon>Pleuronectoidei</taxon>
        <taxon>Pleuronectidae</taxon>
        <taxon>Pleuronectes</taxon>
    </lineage>
</organism>
<protein>
    <submittedName>
        <fullName evidence="2">Uncharacterized protein</fullName>
    </submittedName>
</protein>
<name>A0A9N7U8J6_PLEPL</name>
<reference evidence="2" key="1">
    <citation type="submission" date="2020-03" db="EMBL/GenBank/DDBJ databases">
        <authorList>
            <person name="Weist P."/>
        </authorList>
    </citation>
    <scope>NUCLEOTIDE SEQUENCE</scope>
</reference>
<evidence type="ECO:0000256" key="1">
    <source>
        <dbReference type="SAM" id="MobiDB-lite"/>
    </source>
</evidence>
<feature type="region of interest" description="Disordered" evidence="1">
    <location>
        <begin position="83"/>
        <end position="119"/>
    </location>
</feature>
<dbReference type="Proteomes" id="UP001153269">
    <property type="component" value="Unassembled WGS sequence"/>
</dbReference>
<keyword evidence="3" id="KW-1185">Reference proteome</keyword>
<sequence>MSKREEFGKRQAERMASEQRVRSRGIFLLKLSSRSIHHWVYHEREGLGLSPSITAQSDYFNPALLRLTCFECPAPLTLAARAPAPQRSPAVGAVGAQQRANASRSPPAPSPAPRLALARELTWPSETPYMGMV</sequence>
<evidence type="ECO:0000313" key="2">
    <source>
        <dbReference type="EMBL" id="CAB1425624.1"/>
    </source>
</evidence>
<evidence type="ECO:0000313" key="3">
    <source>
        <dbReference type="Proteomes" id="UP001153269"/>
    </source>
</evidence>
<accession>A0A9N7U8J6</accession>
<dbReference type="EMBL" id="CADEAL010000820">
    <property type="protein sequence ID" value="CAB1425624.1"/>
    <property type="molecule type" value="Genomic_DNA"/>
</dbReference>